<feature type="compositionally biased region" description="Basic and acidic residues" evidence="1">
    <location>
        <begin position="175"/>
        <end position="184"/>
    </location>
</feature>
<protein>
    <submittedName>
        <fullName evidence="2">Uncharacterized protein</fullName>
    </submittedName>
</protein>
<feature type="compositionally biased region" description="Basic and acidic residues" evidence="1">
    <location>
        <begin position="68"/>
        <end position="80"/>
    </location>
</feature>
<evidence type="ECO:0000256" key="1">
    <source>
        <dbReference type="SAM" id="MobiDB-lite"/>
    </source>
</evidence>
<gene>
    <name evidence="2" type="ORF">FCM35_KLT12739</name>
</gene>
<accession>A0A833QAM2</accession>
<sequence>MQSVSKSLSHRLIRISRVHQPIRIPRATVLSQATGAGDPKVQSGDPPGEAPSDDYPEMAAKFSATEEAQEKGNDLSRHAMAESMPMTGDPKEKVPPFAPSGKLESHEVTADSEGPLFQQKRRFSGSAKRDPHEVEDDRTYYKNHKPSPLSHIEFADTRKPINQATDGHASASEVEGGKGRDAASQKEFMLEDADTVDAALERAERLFREAATRGVPDWPHSQALQRMLRMREQQGGA</sequence>
<feature type="compositionally biased region" description="Basic and acidic residues" evidence="1">
    <location>
        <begin position="127"/>
        <end position="140"/>
    </location>
</feature>
<dbReference type="PANTHER" id="PTHR35985">
    <property type="entry name" value="OS07G0675200 PROTEIN"/>
    <property type="match status" value="1"/>
</dbReference>
<dbReference type="OrthoDB" id="779250at2759"/>
<feature type="region of interest" description="Disordered" evidence="1">
    <location>
        <begin position="25"/>
        <end position="184"/>
    </location>
</feature>
<evidence type="ECO:0000313" key="2">
    <source>
        <dbReference type="EMBL" id="KAF3322750.1"/>
    </source>
</evidence>
<dbReference type="AlphaFoldDB" id="A0A833QAM2"/>
<reference evidence="2" key="1">
    <citation type="submission" date="2020-01" db="EMBL/GenBank/DDBJ databases">
        <title>Genome sequence of Kobresia littledalei, the first chromosome-level genome in the family Cyperaceae.</title>
        <authorList>
            <person name="Qu G."/>
        </authorList>
    </citation>
    <scope>NUCLEOTIDE SEQUENCE</scope>
    <source>
        <strain evidence="2">C.B.Clarke</strain>
        <tissue evidence="2">Leaf</tissue>
    </source>
</reference>
<proteinExistence type="predicted"/>
<organism evidence="2 3">
    <name type="scientific">Carex littledalei</name>
    <dbReference type="NCBI Taxonomy" id="544730"/>
    <lineage>
        <taxon>Eukaryota</taxon>
        <taxon>Viridiplantae</taxon>
        <taxon>Streptophyta</taxon>
        <taxon>Embryophyta</taxon>
        <taxon>Tracheophyta</taxon>
        <taxon>Spermatophyta</taxon>
        <taxon>Magnoliopsida</taxon>
        <taxon>Liliopsida</taxon>
        <taxon>Poales</taxon>
        <taxon>Cyperaceae</taxon>
        <taxon>Cyperoideae</taxon>
        <taxon>Cariceae</taxon>
        <taxon>Carex</taxon>
        <taxon>Carex subgen. Euthyceras</taxon>
    </lineage>
</organism>
<dbReference type="Proteomes" id="UP000623129">
    <property type="component" value="Unassembled WGS sequence"/>
</dbReference>
<keyword evidence="3" id="KW-1185">Reference proteome</keyword>
<comment type="caution">
    <text evidence="2">The sequence shown here is derived from an EMBL/GenBank/DDBJ whole genome shotgun (WGS) entry which is preliminary data.</text>
</comment>
<dbReference type="EMBL" id="SWLB01000024">
    <property type="protein sequence ID" value="KAF3322750.1"/>
    <property type="molecule type" value="Genomic_DNA"/>
</dbReference>
<dbReference type="PANTHER" id="PTHR35985:SF1">
    <property type="entry name" value="OS07G0675200 PROTEIN"/>
    <property type="match status" value="1"/>
</dbReference>
<name>A0A833QAM2_9POAL</name>
<evidence type="ECO:0000313" key="3">
    <source>
        <dbReference type="Proteomes" id="UP000623129"/>
    </source>
</evidence>